<feature type="compositionally biased region" description="Low complexity" evidence="8">
    <location>
        <begin position="1183"/>
        <end position="1196"/>
    </location>
</feature>
<feature type="domain" description="Transforming acidic coiled-coil-containing protein C-terminal" evidence="9">
    <location>
        <begin position="1270"/>
        <end position="1410"/>
    </location>
</feature>
<feature type="coiled-coil region" evidence="7">
    <location>
        <begin position="1268"/>
        <end position="1295"/>
    </location>
</feature>
<feature type="compositionally biased region" description="Polar residues" evidence="8">
    <location>
        <begin position="750"/>
        <end position="765"/>
    </location>
</feature>
<feature type="compositionally biased region" description="Polar residues" evidence="8">
    <location>
        <begin position="889"/>
        <end position="898"/>
    </location>
</feature>
<evidence type="ECO:0000313" key="11">
    <source>
        <dbReference type="Proteomes" id="UP000318571"/>
    </source>
</evidence>
<dbReference type="OMA" id="IQMEEDP"/>
<dbReference type="EMBL" id="VCGU01000004">
    <property type="protein sequence ID" value="TRY76959.1"/>
    <property type="molecule type" value="Genomic_DNA"/>
</dbReference>
<feature type="compositionally biased region" description="Polar residues" evidence="8">
    <location>
        <begin position="1197"/>
        <end position="1208"/>
    </location>
</feature>
<feature type="compositionally biased region" description="Basic and acidic residues" evidence="8">
    <location>
        <begin position="469"/>
        <end position="486"/>
    </location>
</feature>
<dbReference type="InterPro" id="IPR039915">
    <property type="entry name" value="TACC"/>
</dbReference>
<feature type="region of interest" description="Disordered" evidence="8">
    <location>
        <begin position="1"/>
        <end position="107"/>
    </location>
</feature>
<evidence type="ECO:0000256" key="7">
    <source>
        <dbReference type="SAM" id="Coils"/>
    </source>
</evidence>
<feature type="compositionally biased region" description="Polar residues" evidence="8">
    <location>
        <begin position="20"/>
        <end position="31"/>
    </location>
</feature>
<feature type="compositionally biased region" description="Polar residues" evidence="8">
    <location>
        <begin position="38"/>
        <end position="73"/>
    </location>
</feature>
<feature type="region of interest" description="Disordered" evidence="8">
    <location>
        <begin position="618"/>
        <end position="638"/>
    </location>
</feature>
<reference evidence="10 11" key="1">
    <citation type="journal article" date="2018" name="Nat. Ecol. Evol.">
        <title>Genomic signatures of mitonuclear coevolution across populations of Tigriopus californicus.</title>
        <authorList>
            <person name="Barreto F.S."/>
            <person name="Watson E.T."/>
            <person name="Lima T.G."/>
            <person name="Willett C.S."/>
            <person name="Edmands S."/>
            <person name="Li W."/>
            <person name="Burton R.S."/>
        </authorList>
    </citation>
    <scope>NUCLEOTIDE SEQUENCE [LARGE SCALE GENOMIC DNA]</scope>
    <source>
        <strain evidence="10 11">San Diego</strain>
    </source>
</reference>
<feature type="compositionally biased region" description="Basic and acidic residues" evidence="8">
    <location>
        <begin position="497"/>
        <end position="506"/>
    </location>
</feature>
<feature type="compositionally biased region" description="Polar residues" evidence="8">
    <location>
        <begin position="626"/>
        <end position="638"/>
    </location>
</feature>
<dbReference type="Proteomes" id="UP000318571">
    <property type="component" value="Chromosome 5"/>
</dbReference>
<gene>
    <name evidence="10" type="ORF">TCAL_12480</name>
</gene>
<dbReference type="PANTHER" id="PTHR13924:SF10">
    <property type="entry name" value="TRANSFORMING ACIDIC COILED-COIL PROTEIN, ISOFORM K"/>
    <property type="match status" value="1"/>
</dbReference>
<evidence type="ECO:0000259" key="9">
    <source>
        <dbReference type="Pfam" id="PF05010"/>
    </source>
</evidence>
<protein>
    <recommendedName>
        <fullName evidence="9">Transforming acidic coiled-coil-containing protein C-terminal domain-containing protein</fullName>
    </recommendedName>
</protein>
<feature type="region of interest" description="Disordered" evidence="8">
    <location>
        <begin position="1106"/>
        <end position="1238"/>
    </location>
</feature>
<proteinExistence type="inferred from homology"/>
<evidence type="ECO:0000256" key="6">
    <source>
        <dbReference type="ARBA" id="ARBA00023212"/>
    </source>
</evidence>
<evidence type="ECO:0000313" key="10">
    <source>
        <dbReference type="EMBL" id="TRY76959.1"/>
    </source>
</evidence>
<keyword evidence="3" id="KW-0963">Cytoplasm</keyword>
<evidence type="ECO:0000256" key="2">
    <source>
        <dbReference type="ARBA" id="ARBA00009423"/>
    </source>
</evidence>
<feature type="region of interest" description="Disordered" evidence="8">
    <location>
        <begin position="713"/>
        <end position="734"/>
    </location>
</feature>
<evidence type="ECO:0000256" key="5">
    <source>
        <dbReference type="ARBA" id="ARBA00023054"/>
    </source>
</evidence>
<keyword evidence="6" id="KW-0206">Cytoskeleton</keyword>
<dbReference type="Pfam" id="PF05010">
    <property type="entry name" value="TACC_C"/>
    <property type="match status" value="1"/>
</dbReference>
<evidence type="ECO:0000256" key="8">
    <source>
        <dbReference type="SAM" id="MobiDB-lite"/>
    </source>
</evidence>
<keyword evidence="4" id="KW-0597">Phosphoprotein</keyword>
<feature type="region of interest" description="Disordered" evidence="8">
    <location>
        <begin position="871"/>
        <end position="1084"/>
    </location>
</feature>
<keyword evidence="5 7" id="KW-0175">Coiled coil</keyword>
<sequence length="1411" mass="155497">MENVAPSGPVTPKPRGLLQTLASRSPFSSLRNMWPSPVSASPTTPKAEAGSNTPIFRGNANKTETISQLQTLVQDPENKENDAGDLIQGSSGHSFKGDSYENHPLPADPLSTVVEPPQTSLVSDAAKYEAIASLDADPENEEEKWSDRTAVITKIEHEDYTAYAQDILIDILKDVKTPTKGEKMAEIKIVLHTGNANKTETISQLQTLVQDPENKENDAGDLIQGSSGHSFKGDSYENHPLPADPLSTVVEPPQTSLVSDAAKYEAIASLDADPENEEEKWSDRTAVITKIEHEDYTAYAQDILIDILKDVKTPTKGSPDAKNEAIQANSKENLAPQAFRNVPSIASYESDDSFGDYASAEQSFTSVVSTTSTIPLFTASASLEDLHQLSDDQLDDIKIQDETMGSILDAMTNLKIQQRVEVPQPDEDEREATPINDETLMDTTKTLEETLNGTFAKEETPTNVVDETSLDKTFEKQGEEDAHPLEIDSFATPLKMSDSEKGKPLEQDEQTIAPDSAQEASSVLDEAHDNEVIEAFDKPNEETSVTSLPETTQVLEELENQLAPSEVQESSVKMTEFNLPHLDANDLGGAFSISFGDEDKPKKKLAKKPVLKSTGKTFKKIRDPITPNQKDITGSPKSTSKLLSVAIPEPFVIKFDEVTADDPFKASNKMMNSPPKQDLSLETIKDPFQTNSKVANSPTKETIEPFKIEEKVANLPPPDTDAFEFSTTQSQNDGTTVLDGFVAPTDSHQEATVQYSNEPTNSSLPLKTDDDERSKISEARMTSSSCGENADMFKSSVDVKDSPSSKEVNDAFEASNQTVNLPVAEDVEDPFKSSNKIPNSPGPLDMDDPFKSSNKMMNSPIRMEMEDPFKSSSKIVNSPGPIEIEDPFKSSSKVSNSPEKVELEDPFKPSSKIMNSPGLMDMEDPFKPSSKIANSPGPTEIKDPFKSSKEIPNSPEPIETEDPFKSSNKMANTPEPRETESTFASAEDVEDPLKSSNTLMNTLNATSGTNDPLKPSTTLADSPPSTSEEISPVPKQGPTESLEEKEMNPFQSKSKIINSPDKSDVLKASQKLPESHESEGKTLTTLSEFQTSLTDLPQSDILDLEDPLNEDDLPDLVKINPPSVENLMNNKQDKSGSGRFSTPEFEADEKRLKDEEDSETTNKVEVAPSAVATISPFNIQTPSKESSSTSSHCSLSTPLVKSSNNVSLLGTPRHPPTESSRNIELNTSLNDSTLASPSSILKSRGEDITDMQVKEILVRNELLWQQHLLDKDREMHDKETKIKSMEQEIILLSKENEDCVESNRQMMIVVEEYEKTISEILSERERDRVCHEIEKDKLTSERNQIFDDLRSAERSFNDVHRKYERTKEVISGFKQNEDSLKSKVSDLGAKLKRSEDRYDLLRNHAESKLAE</sequence>
<feature type="compositionally biased region" description="Basic and acidic residues" evidence="8">
    <location>
        <begin position="940"/>
        <end position="949"/>
    </location>
</feature>
<dbReference type="GO" id="GO:0005856">
    <property type="term" value="C:cytoskeleton"/>
    <property type="evidence" value="ECO:0007669"/>
    <property type="project" value="UniProtKB-SubCell"/>
</dbReference>
<comment type="caution">
    <text evidence="10">The sequence shown here is derived from an EMBL/GenBank/DDBJ whole genome shotgun (WGS) entry which is preliminary data.</text>
</comment>
<feature type="compositionally biased region" description="Polar residues" evidence="8">
    <location>
        <begin position="725"/>
        <end position="734"/>
    </location>
</feature>
<evidence type="ECO:0000256" key="1">
    <source>
        <dbReference type="ARBA" id="ARBA00004245"/>
    </source>
</evidence>
<evidence type="ECO:0000256" key="3">
    <source>
        <dbReference type="ARBA" id="ARBA00022490"/>
    </source>
</evidence>
<dbReference type="GO" id="GO:0007052">
    <property type="term" value="P:mitotic spindle organization"/>
    <property type="evidence" value="ECO:0007669"/>
    <property type="project" value="InterPro"/>
</dbReference>
<dbReference type="GO" id="GO:0007097">
    <property type="term" value="P:nuclear migration"/>
    <property type="evidence" value="ECO:0007669"/>
    <property type="project" value="TreeGrafter"/>
</dbReference>
<feature type="compositionally biased region" description="Polar residues" evidence="8">
    <location>
        <begin position="1217"/>
        <end position="1238"/>
    </location>
</feature>
<feature type="region of interest" description="Disordered" evidence="8">
    <location>
        <begin position="418"/>
        <end position="526"/>
    </location>
</feature>
<feature type="region of interest" description="Disordered" evidence="8">
    <location>
        <begin position="746"/>
        <end position="856"/>
    </location>
</feature>
<comment type="subcellular location">
    <subcellularLocation>
        <location evidence="1">Cytoplasm</location>
        <location evidence="1">Cytoskeleton</location>
    </subcellularLocation>
</comment>
<feature type="compositionally biased region" description="Basic and acidic residues" evidence="8">
    <location>
        <begin position="797"/>
        <end position="809"/>
    </location>
</feature>
<feature type="compositionally biased region" description="Polar residues" evidence="8">
    <location>
        <begin position="441"/>
        <end position="453"/>
    </location>
</feature>
<keyword evidence="11" id="KW-1185">Reference proteome</keyword>
<evidence type="ECO:0000256" key="4">
    <source>
        <dbReference type="ARBA" id="ARBA00022553"/>
    </source>
</evidence>
<name>A0A553PGZ8_TIGCA</name>
<feature type="compositionally biased region" description="Basic and acidic residues" evidence="8">
    <location>
        <begin position="767"/>
        <end position="778"/>
    </location>
</feature>
<comment type="similarity">
    <text evidence="2">Belongs to the TACC family.</text>
</comment>
<accession>A0A553PGZ8</accession>
<feature type="compositionally biased region" description="Polar residues" evidence="8">
    <location>
        <begin position="994"/>
        <end position="1029"/>
    </location>
</feature>
<organism evidence="10 11">
    <name type="scientific">Tigriopus californicus</name>
    <name type="common">Marine copepod</name>
    <dbReference type="NCBI Taxonomy" id="6832"/>
    <lineage>
        <taxon>Eukaryota</taxon>
        <taxon>Metazoa</taxon>
        <taxon>Ecdysozoa</taxon>
        <taxon>Arthropoda</taxon>
        <taxon>Crustacea</taxon>
        <taxon>Multicrustacea</taxon>
        <taxon>Hexanauplia</taxon>
        <taxon>Copepoda</taxon>
        <taxon>Harpacticoida</taxon>
        <taxon>Harpacticidae</taxon>
        <taxon>Tigriopus</taxon>
    </lineage>
</organism>
<dbReference type="GO" id="GO:0005737">
    <property type="term" value="C:cytoplasm"/>
    <property type="evidence" value="ECO:0007669"/>
    <property type="project" value="TreeGrafter"/>
</dbReference>
<feature type="region of interest" description="Disordered" evidence="8">
    <location>
        <begin position="214"/>
        <end position="238"/>
    </location>
</feature>
<dbReference type="InterPro" id="IPR007707">
    <property type="entry name" value="TACC_C"/>
</dbReference>
<dbReference type="PANTHER" id="PTHR13924">
    <property type="entry name" value="TRANSFORMING ACIDIC COILED-COIL CONTAINING PROTEIN 1/2"/>
    <property type="match status" value="1"/>
</dbReference>